<evidence type="ECO:0000256" key="3">
    <source>
        <dbReference type="ARBA" id="ARBA00031983"/>
    </source>
</evidence>
<dbReference type="InterPro" id="IPR027820">
    <property type="entry name" value="PpnN_N"/>
</dbReference>
<dbReference type="InterPro" id="IPR031100">
    <property type="entry name" value="LOG_fam"/>
</dbReference>
<dbReference type="PANTHER" id="PTHR43393">
    <property type="entry name" value="CYTOKININ RIBOSIDE 5'-MONOPHOSPHATE PHOSPHORIBOHYDROLASE"/>
    <property type="match status" value="1"/>
</dbReference>
<dbReference type="GO" id="GO:0005829">
    <property type="term" value="C:cytosol"/>
    <property type="evidence" value="ECO:0007669"/>
    <property type="project" value="TreeGrafter"/>
</dbReference>
<evidence type="ECO:0000256" key="2">
    <source>
        <dbReference type="ARBA" id="ARBA00011985"/>
    </source>
</evidence>
<proteinExistence type="predicted"/>
<organism evidence="6 7">
    <name type="scientific">Rugamonas aquatica</name>
    <dbReference type="NCBI Taxonomy" id="2743357"/>
    <lineage>
        <taxon>Bacteria</taxon>
        <taxon>Pseudomonadati</taxon>
        <taxon>Pseudomonadota</taxon>
        <taxon>Betaproteobacteria</taxon>
        <taxon>Burkholderiales</taxon>
        <taxon>Oxalobacteraceae</taxon>
        <taxon>Telluria group</taxon>
        <taxon>Rugamonas</taxon>
    </lineage>
</organism>
<evidence type="ECO:0000256" key="1">
    <source>
        <dbReference type="ARBA" id="ARBA00000274"/>
    </source>
</evidence>
<dbReference type="EC" id="3.2.2.4" evidence="2"/>
<comment type="catalytic activity">
    <reaction evidence="1">
        <text>AMP + H2O = D-ribose 5-phosphate + adenine</text>
        <dbReference type="Rhea" id="RHEA:20129"/>
        <dbReference type="ChEBI" id="CHEBI:15377"/>
        <dbReference type="ChEBI" id="CHEBI:16708"/>
        <dbReference type="ChEBI" id="CHEBI:78346"/>
        <dbReference type="ChEBI" id="CHEBI:456215"/>
        <dbReference type="EC" id="3.2.2.4"/>
    </reaction>
</comment>
<dbReference type="SUPFAM" id="SSF102405">
    <property type="entry name" value="MCP/YpsA-like"/>
    <property type="match status" value="1"/>
</dbReference>
<accession>A0A6A7N9L9</accession>
<reference evidence="6 7" key="1">
    <citation type="submission" date="2019-10" db="EMBL/GenBank/DDBJ databases">
        <title>Two novel species isolated from a subtropical stream in China.</title>
        <authorList>
            <person name="Lu H."/>
        </authorList>
    </citation>
    <scope>NUCLEOTIDE SEQUENCE [LARGE SCALE GENOMIC DNA]</scope>
    <source>
        <strain evidence="6 7">FT29W</strain>
    </source>
</reference>
<dbReference type="InterPro" id="IPR021826">
    <property type="entry name" value="PpnN_C"/>
</dbReference>
<protein>
    <recommendedName>
        <fullName evidence="3">AMP nucleosidase</fullName>
        <ecNumber evidence="2">3.2.2.4</ecNumber>
    </recommendedName>
    <alternativeName>
        <fullName evidence="3">AMP nucleosidase</fullName>
    </alternativeName>
</protein>
<dbReference type="Pfam" id="PF11892">
    <property type="entry name" value="PpnN_C"/>
    <property type="match status" value="1"/>
</dbReference>
<dbReference type="InterPro" id="IPR037153">
    <property type="entry name" value="PpnN-like_sf"/>
</dbReference>
<dbReference type="Gene3D" id="3.30.1850.10">
    <property type="entry name" value="MoCo carrier protein-like"/>
    <property type="match status" value="1"/>
</dbReference>
<gene>
    <name evidence="6" type="ORF">GEV02_26650</name>
</gene>
<dbReference type="InterPro" id="IPR049788">
    <property type="entry name" value="PpnN"/>
</dbReference>
<dbReference type="Pfam" id="PF03641">
    <property type="entry name" value="Lysine_decarbox"/>
    <property type="match status" value="1"/>
</dbReference>
<dbReference type="InterPro" id="IPR052341">
    <property type="entry name" value="LOG_family_nucleotidases"/>
</dbReference>
<dbReference type="AlphaFoldDB" id="A0A6A7N9L9"/>
<evidence type="ECO:0000313" key="7">
    <source>
        <dbReference type="Proteomes" id="UP000440498"/>
    </source>
</evidence>
<dbReference type="Gene3D" id="3.40.50.450">
    <property type="match status" value="1"/>
</dbReference>
<dbReference type="Proteomes" id="UP000440498">
    <property type="component" value="Unassembled WGS sequence"/>
</dbReference>
<dbReference type="RefSeq" id="WP_152840930.1">
    <property type="nucleotide sequence ID" value="NZ_WHUG01000015.1"/>
</dbReference>
<dbReference type="EMBL" id="WHUG01000015">
    <property type="protein sequence ID" value="MQA41731.1"/>
    <property type="molecule type" value="Genomic_DNA"/>
</dbReference>
<dbReference type="PANTHER" id="PTHR43393:SF1">
    <property type="entry name" value="PYRIMIDINE_PURINE NUCLEOTIDE 5'-MONOPHOSPHATE NUCLEOSIDASE"/>
    <property type="match status" value="1"/>
</dbReference>
<feature type="domain" description="Pyrimidine/purine nucleotide 5'-monophosphate nucleosidase N-terminal" evidence="5">
    <location>
        <begin position="9"/>
        <end position="115"/>
    </location>
</feature>
<name>A0A6A7N9L9_9BURK</name>
<sequence>MEHDVVDTLISPEGHLEVLSKAEVNKLLDTSQGGLYNIFRNCALAVLNCGSTIDDGKELLERYKSFEISIVQRERGIKLDIKGAPAIAFVDGKMIKGIHEHLFAVLRDIVFVSNEVSDNPKFDMGSTEGITDSVFHILRNAGVLKPMLNPNLVVCWGGHSINRAEYNYSKEVGYQMGLRDLDICTGCGPGAMKGPMKGATIGHAKQRLHKGRYLGITEPGIIAAESPNPIVNELVIMPDIEKRLEAFVRTGHGIVVFPGGAGTAEEILYILGILLHPDNADIPFPLVFTGPETSREYFVQINQFIHDTLGPEAQQRYKIIIDDPELVAREMQAGIKQVREFRKSRSDAYYYNWGLKIDQEFQHPFAPTHENMRNLSLHKNQEVHLLAANLRRAFSGVVAGNVKDEGIRAIEKFGHFEIHGDKGIMGPMDALLASFVSQHRMKLAGKQYTPCYRVIQ</sequence>
<evidence type="ECO:0000259" key="4">
    <source>
        <dbReference type="Pfam" id="PF11892"/>
    </source>
</evidence>
<comment type="caution">
    <text evidence="6">The sequence shown here is derived from an EMBL/GenBank/DDBJ whole genome shotgun (WGS) entry which is preliminary data.</text>
</comment>
<dbReference type="GO" id="GO:0008714">
    <property type="term" value="F:AMP nucleosidase activity"/>
    <property type="evidence" value="ECO:0007669"/>
    <property type="project" value="UniProtKB-EC"/>
</dbReference>
<evidence type="ECO:0000313" key="6">
    <source>
        <dbReference type="EMBL" id="MQA41731.1"/>
    </source>
</evidence>
<dbReference type="NCBIfam" id="NF038390">
    <property type="entry name" value="Nsidase_PpnN"/>
    <property type="match status" value="1"/>
</dbReference>
<evidence type="ECO:0000259" key="5">
    <source>
        <dbReference type="Pfam" id="PF14793"/>
    </source>
</evidence>
<feature type="domain" description="Pyrimidine/purine nucleotide 5'-monophosphate nucleosidase C-terminal" evidence="4">
    <location>
        <begin position="335"/>
        <end position="455"/>
    </location>
</feature>
<keyword evidence="7" id="KW-1185">Reference proteome</keyword>
<dbReference type="Pfam" id="PF14793">
    <property type="entry name" value="DUF4478"/>
    <property type="match status" value="1"/>
</dbReference>